<evidence type="ECO:0000313" key="5">
    <source>
        <dbReference type="Proteomes" id="UP000221369"/>
    </source>
</evidence>
<accession>A0A2A9DYR6</accession>
<dbReference type="AlphaFoldDB" id="A0A2A9DYR6"/>
<dbReference type="Proteomes" id="UP000221369">
    <property type="component" value="Unassembled WGS sequence"/>
</dbReference>
<keyword evidence="5" id="KW-1185">Reference proteome</keyword>
<comment type="caution">
    <text evidence="4">The sequence shown here is derived from an EMBL/GenBank/DDBJ whole genome shotgun (WGS) entry which is preliminary data.</text>
</comment>
<dbReference type="PANTHER" id="PTHR32332:SF31">
    <property type="entry name" value="2-NITROPROPANE DIOXYGENASE FAMILY, PUTATIVE (AFU_ORTHOLOGUE AFUA_2G09850)-RELATED"/>
    <property type="match status" value="1"/>
</dbReference>
<dbReference type="GO" id="GO:0018580">
    <property type="term" value="F:nitronate monooxygenase activity"/>
    <property type="evidence" value="ECO:0007669"/>
    <property type="project" value="InterPro"/>
</dbReference>
<evidence type="ECO:0000256" key="3">
    <source>
        <dbReference type="ARBA" id="ARBA00023002"/>
    </source>
</evidence>
<keyword evidence="1" id="KW-0285">Flavoprotein</keyword>
<evidence type="ECO:0000256" key="1">
    <source>
        <dbReference type="ARBA" id="ARBA00022630"/>
    </source>
</evidence>
<dbReference type="InterPro" id="IPR004136">
    <property type="entry name" value="NMO"/>
</dbReference>
<sequence>MMNALTELLTTRTVPVFNASMAGAAGPDLASAVSGGGGVGMLGVPSAPDLDGLTSAAERLQRERAVWGAGFLSFALDADITPLQRVLDHEPSVVALGFGHSDAAVTAVRKSPAVLLAQVGNIAELESAIDAGVDGIIVRGAEAGGHGRNEISTLTFLQIAVERTSIPLLAAGGITTARGLAAVIAGGAIAAWVGTRFTVASESQFPDAAKQRVLDARDGDTVYTRVFDIAQRAAWPPHYGGRALSNSFSDTWHGREHELETTVRSSPSMADDMLSARREGRFDVGPIYSGEGSALVTRVESAEAILADLGRYRDYLHAAR</sequence>
<dbReference type="InterPro" id="IPR013785">
    <property type="entry name" value="Aldolase_TIM"/>
</dbReference>
<gene>
    <name evidence="4" type="ORF">ATJ78_2028</name>
</gene>
<keyword evidence="4" id="KW-0503">Monooxygenase</keyword>
<name>A0A2A9DYR6_9MICO</name>
<evidence type="ECO:0000313" key="4">
    <source>
        <dbReference type="EMBL" id="PFG31079.1"/>
    </source>
</evidence>
<keyword evidence="2" id="KW-0288">FMN</keyword>
<proteinExistence type="predicted"/>
<dbReference type="RefSeq" id="WP_098407464.1">
    <property type="nucleotide sequence ID" value="NZ_PDJE01000001.1"/>
</dbReference>
<dbReference type="SUPFAM" id="SSF51412">
    <property type="entry name" value="Inosine monophosphate dehydrogenase (IMPDH)"/>
    <property type="match status" value="1"/>
</dbReference>
<dbReference type="EMBL" id="PDJE01000001">
    <property type="protein sequence ID" value="PFG31079.1"/>
    <property type="molecule type" value="Genomic_DNA"/>
</dbReference>
<protein>
    <submittedName>
        <fullName evidence="4">Nitronate monooxygenase</fullName>
    </submittedName>
</protein>
<dbReference type="Gene3D" id="3.20.20.70">
    <property type="entry name" value="Aldolase class I"/>
    <property type="match status" value="1"/>
</dbReference>
<evidence type="ECO:0000256" key="2">
    <source>
        <dbReference type="ARBA" id="ARBA00022643"/>
    </source>
</evidence>
<dbReference type="PANTHER" id="PTHR32332">
    <property type="entry name" value="2-NITROPROPANE DIOXYGENASE"/>
    <property type="match status" value="1"/>
</dbReference>
<organism evidence="4 5">
    <name type="scientific">Paramicrobacterium agarici</name>
    <dbReference type="NCBI Taxonomy" id="630514"/>
    <lineage>
        <taxon>Bacteria</taxon>
        <taxon>Bacillati</taxon>
        <taxon>Actinomycetota</taxon>
        <taxon>Actinomycetes</taxon>
        <taxon>Micrococcales</taxon>
        <taxon>Microbacteriaceae</taxon>
        <taxon>Paramicrobacterium</taxon>
    </lineage>
</organism>
<keyword evidence="3" id="KW-0560">Oxidoreductase</keyword>
<dbReference type="CDD" id="cd04730">
    <property type="entry name" value="NPD_like"/>
    <property type="match status" value="1"/>
</dbReference>
<reference evidence="4 5" key="1">
    <citation type="submission" date="2017-10" db="EMBL/GenBank/DDBJ databases">
        <title>Sequencing the genomes of 1000 actinobacteria strains.</title>
        <authorList>
            <person name="Klenk H.-P."/>
        </authorList>
    </citation>
    <scope>NUCLEOTIDE SEQUENCE [LARGE SCALE GENOMIC DNA]</scope>
    <source>
        <strain evidence="4 5">DSM 21798</strain>
    </source>
</reference>
<dbReference type="Pfam" id="PF03060">
    <property type="entry name" value="NMO"/>
    <property type="match status" value="1"/>
</dbReference>